<evidence type="ECO:0000256" key="2">
    <source>
        <dbReference type="SAM" id="SignalP"/>
    </source>
</evidence>
<dbReference type="SUPFAM" id="SSF54106">
    <property type="entry name" value="LysM domain"/>
    <property type="match status" value="1"/>
</dbReference>
<protein>
    <submittedName>
        <fullName evidence="4">LysM domain</fullName>
    </submittedName>
</protein>
<dbReference type="AlphaFoldDB" id="A0A379MTL6"/>
<dbReference type="Pfam" id="PF01476">
    <property type="entry name" value="LysM"/>
    <property type="match status" value="1"/>
</dbReference>
<dbReference type="PROSITE" id="PS51782">
    <property type="entry name" value="LYSM"/>
    <property type="match status" value="1"/>
</dbReference>
<evidence type="ECO:0000313" key="4">
    <source>
        <dbReference type="EMBL" id="SUE33972.1"/>
    </source>
</evidence>
<organism evidence="4 5">
    <name type="scientific">Rikenella microfusus</name>
    <dbReference type="NCBI Taxonomy" id="28139"/>
    <lineage>
        <taxon>Bacteria</taxon>
        <taxon>Pseudomonadati</taxon>
        <taxon>Bacteroidota</taxon>
        <taxon>Bacteroidia</taxon>
        <taxon>Bacteroidales</taxon>
        <taxon>Rikenellaceae</taxon>
        <taxon>Rikenella</taxon>
    </lineage>
</organism>
<evidence type="ECO:0000313" key="5">
    <source>
        <dbReference type="Proteomes" id="UP000255233"/>
    </source>
</evidence>
<dbReference type="InterPro" id="IPR028082">
    <property type="entry name" value="Peripla_BP_I"/>
</dbReference>
<feature type="region of interest" description="Disordered" evidence="1">
    <location>
        <begin position="88"/>
        <end position="139"/>
    </location>
</feature>
<gene>
    <name evidence="4" type="ORF">NCTC11190_01189</name>
</gene>
<dbReference type="SUPFAM" id="SSF53822">
    <property type="entry name" value="Periplasmic binding protein-like I"/>
    <property type="match status" value="1"/>
</dbReference>
<accession>A0A379MTL6</accession>
<dbReference type="InterPro" id="IPR036779">
    <property type="entry name" value="LysM_dom_sf"/>
</dbReference>
<feature type="signal peptide" evidence="2">
    <location>
        <begin position="1"/>
        <end position="20"/>
    </location>
</feature>
<dbReference type="EMBL" id="UGVL01000001">
    <property type="protein sequence ID" value="SUE33972.1"/>
    <property type="molecule type" value="Genomic_DNA"/>
</dbReference>
<dbReference type="InterPro" id="IPR018392">
    <property type="entry name" value="LysM"/>
</dbReference>
<dbReference type="STRING" id="880526.GCA_000427365_00256"/>
<reference evidence="4 5" key="1">
    <citation type="submission" date="2018-06" db="EMBL/GenBank/DDBJ databases">
        <authorList>
            <consortium name="Pathogen Informatics"/>
            <person name="Doyle S."/>
        </authorList>
    </citation>
    <scope>NUCLEOTIDE SEQUENCE [LARGE SCALE GENOMIC DNA]</scope>
    <source>
        <strain evidence="4 5">NCTC11190</strain>
    </source>
</reference>
<dbReference type="OrthoDB" id="2149800at2"/>
<feature type="compositionally biased region" description="Basic and acidic residues" evidence="1">
    <location>
        <begin position="102"/>
        <end position="114"/>
    </location>
</feature>
<sequence length="531" mass="59358">MTRHLLHLAFLLLLSGPVFTGAAAQTAVRLSERSITIRGEQYLIHKVRKGETLYAIAKAYAVSQEEIMKANSLTRDVLRARQTLLIPKRAQKRHAAGQTHAGDAENRPQERPEPQIEPITPSVPPRNVPRQDAYPENRYDPFRRPAERIFYPLPDTLETVAAEEPAFGDGRLKEIDKHEPLDIAVLLPMQPGMKTNDRFSEYYKGILLGLEALKTEGVSADVRFLNSGASAETVRERIASGQLDGADLVVGPVYAEAFGPIAEFAAQKGVPVVSPLGAVGAENNPYVFEAPPAEDRTYQRIFDLFGGKPGSRSAEANLVLIDHVEHPDTAVLARIETQLGDKVSTISFTGVRTQSQAMDIRLNAVLDKDRDNIVYVPVNRVDALEGVLSHLSSINMNGKYRITVVGTPRWEWLSNINLDLFYKLDVHYPASYHADRSDPAVAEFYRQYIDAFGELPSPYAFRGYDVIRYFGGALSHFGSDMPDRIANRGYDPQLLQVGYDFRRPEEGSGKYRNIAWPIVHYKPDYTIEVIR</sequence>
<keyword evidence="5" id="KW-1185">Reference proteome</keyword>
<name>A0A379MTL6_9BACT</name>
<proteinExistence type="predicted"/>
<dbReference type="Gene3D" id="3.10.350.10">
    <property type="entry name" value="LysM domain"/>
    <property type="match status" value="1"/>
</dbReference>
<dbReference type="Proteomes" id="UP000255233">
    <property type="component" value="Unassembled WGS sequence"/>
</dbReference>
<dbReference type="Gene3D" id="3.40.50.2300">
    <property type="match status" value="2"/>
</dbReference>
<feature type="chain" id="PRO_5017028768" evidence="2">
    <location>
        <begin position="21"/>
        <end position="531"/>
    </location>
</feature>
<dbReference type="SMART" id="SM00257">
    <property type="entry name" value="LysM"/>
    <property type="match status" value="1"/>
</dbReference>
<feature type="domain" description="LysM" evidence="3">
    <location>
        <begin position="43"/>
        <end position="86"/>
    </location>
</feature>
<evidence type="ECO:0000256" key="1">
    <source>
        <dbReference type="SAM" id="MobiDB-lite"/>
    </source>
</evidence>
<dbReference type="RefSeq" id="WP_037291310.1">
    <property type="nucleotide sequence ID" value="NZ_UGVL01000001.1"/>
</dbReference>
<evidence type="ECO:0000259" key="3">
    <source>
        <dbReference type="PROSITE" id="PS51782"/>
    </source>
</evidence>
<keyword evidence="2" id="KW-0732">Signal</keyword>
<dbReference type="CDD" id="cd00118">
    <property type="entry name" value="LysM"/>
    <property type="match status" value="1"/>
</dbReference>